<dbReference type="InterPro" id="IPR050832">
    <property type="entry name" value="Bact_Acetyltransf"/>
</dbReference>
<dbReference type="Proteomes" id="UP000249547">
    <property type="component" value="Unassembled WGS sequence"/>
</dbReference>
<keyword evidence="1 4" id="KW-0808">Transferase</keyword>
<dbReference type="Pfam" id="PF00583">
    <property type="entry name" value="Acetyltransf_1"/>
    <property type="match status" value="1"/>
</dbReference>
<comment type="caution">
    <text evidence="4">The sequence shown here is derived from an EMBL/GenBank/DDBJ whole genome shotgun (WGS) entry which is preliminary data.</text>
</comment>
<evidence type="ECO:0000313" key="4">
    <source>
        <dbReference type="EMBL" id="RAJ08833.1"/>
    </source>
</evidence>
<evidence type="ECO:0000259" key="3">
    <source>
        <dbReference type="PROSITE" id="PS51186"/>
    </source>
</evidence>
<keyword evidence="5" id="KW-1185">Reference proteome</keyword>
<accession>A0A327QZH0</accession>
<proteinExistence type="predicted"/>
<dbReference type="RefSeq" id="WP_111597068.1">
    <property type="nucleotide sequence ID" value="NZ_QLLL01000002.1"/>
</dbReference>
<evidence type="ECO:0000256" key="1">
    <source>
        <dbReference type="ARBA" id="ARBA00022679"/>
    </source>
</evidence>
<dbReference type="AlphaFoldDB" id="A0A327QZH0"/>
<dbReference type="OrthoDB" id="9813917at2"/>
<dbReference type="GO" id="GO:0016747">
    <property type="term" value="F:acyltransferase activity, transferring groups other than amino-acyl groups"/>
    <property type="evidence" value="ECO:0007669"/>
    <property type="project" value="InterPro"/>
</dbReference>
<name>A0A327QZH0_9BACT</name>
<dbReference type="PROSITE" id="PS51186">
    <property type="entry name" value="GNAT"/>
    <property type="match status" value="1"/>
</dbReference>
<dbReference type="Gene3D" id="3.40.630.30">
    <property type="match status" value="1"/>
</dbReference>
<gene>
    <name evidence="4" type="ORF">LX64_01487</name>
</gene>
<dbReference type="InterPro" id="IPR000182">
    <property type="entry name" value="GNAT_dom"/>
</dbReference>
<dbReference type="EMBL" id="QLLL01000002">
    <property type="protein sequence ID" value="RAJ08833.1"/>
    <property type="molecule type" value="Genomic_DNA"/>
</dbReference>
<dbReference type="CDD" id="cd04301">
    <property type="entry name" value="NAT_SF"/>
    <property type="match status" value="1"/>
</dbReference>
<evidence type="ECO:0000313" key="5">
    <source>
        <dbReference type="Proteomes" id="UP000249547"/>
    </source>
</evidence>
<dbReference type="PANTHER" id="PTHR43877">
    <property type="entry name" value="AMINOALKYLPHOSPHONATE N-ACETYLTRANSFERASE-RELATED-RELATED"/>
    <property type="match status" value="1"/>
</dbReference>
<evidence type="ECO:0000256" key="2">
    <source>
        <dbReference type="ARBA" id="ARBA00023315"/>
    </source>
</evidence>
<reference evidence="4 5" key="1">
    <citation type="submission" date="2018-06" db="EMBL/GenBank/DDBJ databases">
        <title>Genomic Encyclopedia of Archaeal and Bacterial Type Strains, Phase II (KMG-II): from individual species to whole genera.</title>
        <authorList>
            <person name="Goeker M."/>
        </authorList>
    </citation>
    <scope>NUCLEOTIDE SEQUENCE [LARGE SCALE GENOMIC DNA]</scope>
    <source>
        <strain evidence="4 5">DSM 23857</strain>
    </source>
</reference>
<protein>
    <submittedName>
        <fullName evidence="4">Aminoglycoside 6'-N-acetyltransferase I</fullName>
    </submittedName>
</protein>
<dbReference type="InterPro" id="IPR016181">
    <property type="entry name" value="Acyl_CoA_acyltransferase"/>
</dbReference>
<feature type="domain" description="N-acetyltransferase" evidence="3">
    <location>
        <begin position="2"/>
        <end position="139"/>
    </location>
</feature>
<sequence length="153" mass="17070">MATNYLARPLANGEAIPYHLLLLADPSKEMIDAYLDDNNVFVYEVGGEVVGVYVLWQDGAYIEIKNIAVHEAMQARGIGSLLINDAIARARDLGFPQIHIGTGNSSLRQLGLYQRLGFDMQLIKKHFFTTHYPGTIIEDGIQCKHLILLSKEL</sequence>
<dbReference type="SUPFAM" id="SSF55729">
    <property type="entry name" value="Acyl-CoA N-acyltransferases (Nat)"/>
    <property type="match status" value="1"/>
</dbReference>
<keyword evidence="2" id="KW-0012">Acyltransferase</keyword>
<organism evidence="4 5">
    <name type="scientific">Chitinophaga skermanii</name>
    <dbReference type="NCBI Taxonomy" id="331697"/>
    <lineage>
        <taxon>Bacteria</taxon>
        <taxon>Pseudomonadati</taxon>
        <taxon>Bacteroidota</taxon>
        <taxon>Chitinophagia</taxon>
        <taxon>Chitinophagales</taxon>
        <taxon>Chitinophagaceae</taxon>
        <taxon>Chitinophaga</taxon>
    </lineage>
</organism>